<keyword evidence="7" id="KW-1185">Reference proteome</keyword>
<dbReference type="InterPro" id="IPR003439">
    <property type="entry name" value="ABC_transporter-like_ATP-bd"/>
</dbReference>
<keyword evidence="2" id="KW-0813">Transport</keyword>
<accession>A0A6H1WUX5</accession>
<feature type="domain" description="ABC transporter" evidence="5">
    <location>
        <begin position="4"/>
        <end position="251"/>
    </location>
</feature>
<protein>
    <submittedName>
        <fullName evidence="6">ABC transporter ATP-binding protein</fullName>
    </submittedName>
</protein>
<dbReference type="PROSITE" id="PS50893">
    <property type="entry name" value="ABC_TRANSPORTER_2"/>
    <property type="match status" value="1"/>
</dbReference>
<evidence type="ECO:0000256" key="2">
    <source>
        <dbReference type="ARBA" id="ARBA00022448"/>
    </source>
</evidence>
<dbReference type="EMBL" id="CP042909">
    <property type="protein sequence ID" value="QJA06990.1"/>
    <property type="molecule type" value="Genomic_DNA"/>
</dbReference>
<proteinExistence type="inferred from homology"/>
<evidence type="ECO:0000313" key="6">
    <source>
        <dbReference type="EMBL" id="QJA06990.1"/>
    </source>
</evidence>
<dbReference type="Pfam" id="PF00005">
    <property type="entry name" value="ABC_tran"/>
    <property type="match status" value="1"/>
</dbReference>
<dbReference type="FunFam" id="3.40.50.300:FF:000016">
    <property type="entry name" value="Oligopeptide ABC transporter ATP-binding component"/>
    <property type="match status" value="1"/>
</dbReference>
<keyword evidence="4 6" id="KW-0067">ATP-binding</keyword>
<dbReference type="Proteomes" id="UP000501253">
    <property type="component" value="Chromosome"/>
</dbReference>
<dbReference type="PANTHER" id="PTHR43776">
    <property type="entry name" value="TRANSPORT ATP-BINDING PROTEIN"/>
    <property type="match status" value="1"/>
</dbReference>
<keyword evidence="3" id="KW-0547">Nucleotide-binding</keyword>
<dbReference type="GO" id="GO:0005524">
    <property type="term" value="F:ATP binding"/>
    <property type="evidence" value="ECO:0007669"/>
    <property type="project" value="UniProtKB-KW"/>
</dbReference>
<reference evidence="6 7" key="1">
    <citation type="submission" date="2019-08" db="EMBL/GenBank/DDBJ databases">
        <title>Complete genome sequence of Thermosulfurimonas marina SU872T, an anaerobic thermophilic chemolithoautotrophic bacterium isolated from a shallow marine hydrothermal vent.</title>
        <authorList>
            <person name="Allioux M."/>
            <person name="Jebbar M."/>
            <person name="Slobodkina G."/>
            <person name="Slobodkin A."/>
            <person name="Moalic Y."/>
            <person name="Frolova A."/>
            <person name="Shao Z."/>
            <person name="Alain K."/>
        </authorList>
    </citation>
    <scope>NUCLEOTIDE SEQUENCE [LARGE SCALE GENOMIC DNA]</scope>
    <source>
        <strain evidence="6 7">SU872</strain>
    </source>
</reference>
<name>A0A6H1WUX5_9BACT</name>
<dbReference type="PANTHER" id="PTHR43776:SF7">
    <property type="entry name" value="D,D-DIPEPTIDE TRANSPORT ATP-BINDING PROTEIN DDPF-RELATED"/>
    <property type="match status" value="1"/>
</dbReference>
<dbReference type="SUPFAM" id="SSF52540">
    <property type="entry name" value="P-loop containing nucleoside triphosphate hydrolases"/>
    <property type="match status" value="1"/>
</dbReference>
<dbReference type="GO" id="GO:0016887">
    <property type="term" value="F:ATP hydrolysis activity"/>
    <property type="evidence" value="ECO:0007669"/>
    <property type="project" value="InterPro"/>
</dbReference>
<evidence type="ECO:0000313" key="7">
    <source>
        <dbReference type="Proteomes" id="UP000501253"/>
    </source>
</evidence>
<dbReference type="InterPro" id="IPR027417">
    <property type="entry name" value="P-loop_NTPase"/>
</dbReference>
<dbReference type="InterPro" id="IPR013563">
    <property type="entry name" value="Oligopep_ABC_C"/>
</dbReference>
<evidence type="ECO:0000256" key="3">
    <source>
        <dbReference type="ARBA" id="ARBA00022741"/>
    </source>
</evidence>
<dbReference type="InterPro" id="IPR050319">
    <property type="entry name" value="ABC_transp_ATP-bind"/>
</dbReference>
<dbReference type="Pfam" id="PF08352">
    <property type="entry name" value="oligo_HPY"/>
    <property type="match status" value="1"/>
</dbReference>
<dbReference type="PROSITE" id="PS00211">
    <property type="entry name" value="ABC_TRANSPORTER_1"/>
    <property type="match status" value="1"/>
</dbReference>
<dbReference type="InterPro" id="IPR003593">
    <property type="entry name" value="AAA+_ATPase"/>
</dbReference>
<comment type="similarity">
    <text evidence="1">Belongs to the ABC transporter superfamily.</text>
</comment>
<evidence type="ECO:0000259" key="5">
    <source>
        <dbReference type="PROSITE" id="PS50893"/>
    </source>
</evidence>
<evidence type="ECO:0000256" key="1">
    <source>
        <dbReference type="ARBA" id="ARBA00005417"/>
    </source>
</evidence>
<organism evidence="6 7">
    <name type="scientific">Thermosulfurimonas marina</name>
    <dbReference type="NCBI Taxonomy" id="2047767"/>
    <lineage>
        <taxon>Bacteria</taxon>
        <taxon>Pseudomonadati</taxon>
        <taxon>Thermodesulfobacteriota</taxon>
        <taxon>Thermodesulfobacteria</taxon>
        <taxon>Thermodesulfobacteriales</taxon>
        <taxon>Thermodesulfobacteriaceae</taxon>
        <taxon>Thermosulfurimonas</taxon>
    </lineage>
</organism>
<dbReference type="GO" id="GO:0015833">
    <property type="term" value="P:peptide transport"/>
    <property type="evidence" value="ECO:0007669"/>
    <property type="project" value="InterPro"/>
</dbReference>
<dbReference type="AlphaFoldDB" id="A0A6H1WUX5"/>
<evidence type="ECO:0000256" key="4">
    <source>
        <dbReference type="ARBA" id="ARBA00022840"/>
    </source>
</evidence>
<dbReference type="KEGG" id="tmai:FVE67_06465"/>
<sequence length="313" mass="35229">MSVLALREVEKAYGLRRFWGRGPQLLVLRGINLELSENEVLGLVGESGCGKSTLARLALALERPDRGEFYFLGQPYWELPRAERKRLRPALQAVFQDPAASLNPRKKVEDLVTEPLRLLGVSKAEARERAAEMLRLVGLEEDLLPRFPHQLSGGQRQRVALARALVTRPRAVVLDEPTSALDVSVQAQILELLKELQQRFPMSYLFISHNLPVVLYLSHRVAVMYLGEIVEEAPREVFLKGSGLHPYTEALLAAVPGEGRPGRPLPGEPPSLLKRPSGCVFHPRCPEVQELCVRERPRLRERTPGHRVACHRR</sequence>
<dbReference type="SMART" id="SM00382">
    <property type="entry name" value="AAA"/>
    <property type="match status" value="1"/>
</dbReference>
<dbReference type="Gene3D" id="3.40.50.300">
    <property type="entry name" value="P-loop containing nucleotide triphosphate hydrolases"/>
    <property type="match status" value="1"/>
</dbReference>
<dbReference type="CDD" id="cd03257">
    <property type="entry name" value="ABC_NikE_OppD_transporters"/>
    <property type="match status" value="1"/>
</dbReference>
<dbReference type="InterPro" id="IPR017871">
    <property type="entry name" value="ABC_transporter-like_CS"/>
</dbReference>
<gene>
    <name evidence="6" type="ORF">FVE67_06465</name>
</gene>
<dbReference type="NCBIfam" id="TIGR01727">
    <property type="entry name" value="oligo_HPY"/>
    <property type="match status" value="1"/>
</dbReference>
<dbReference type="GO" id="GO:0055085">
    <property type="term" value="P:transmembrane transport"/>
    <property type="evidence" value="ECO:0007669"/>
    <property type="project" value="UniProtKB-ARBA"/>
</dbReference>